<dbReference type="GO" id="GO:0042555">
    <property type="term" value="C:MCM complex"/>
    <property type="evidence" value="ECO:0007669"/>
    <property type="project" value="TreeGrafter"/>
</dbReference>
<dbReference type="InterPro" id="IPR041562">
    <property type="entry name" value="MCM_lid"/>
</dbReference>
<evidence type="ECO:0000256" key="10">
    <source>
        <dbReference type="ARBA" id="ARBA00023125"/>
    </source>
</evidence>
<evidence type="ECO:0000256" key="6">
    <source>
        <dbReference type="ARBA" id="ARBA00022763"/>
    </source>
</evidence>
<dbReference type="GO" id="GO:0005634">
    <property type="term" value="C:nucleus"/>
    <property type="evidence" value="ECO:0007669"/>
    <property type="project" value="UniProtKB-SubCell"/>
</dbReference>
<dbReference type="PANTHER" id="PTHR11630">
    <property type="entry name" value="DNA REPLICATION LICENSING FACTOR MCM FAMILY MEMBER"/>
    <property type="match status" value="1"/>
</dbReference>
<dbReference type="PROSITE" id="PS00847">
    <property type="entry name" value="MCM_1"/>
    <property type="match status" value="1"/>
</dbReference>
<dbReference type="GO" id="GO:0006260">
    <property type="term" value="P:DNA replication"/>
    <property type="evidence" value="ECO:0007669"/>
    <property type="project" value="InterPro"/>
</dbReference>
<dbReference type="Gene3D" id="2.40.50.140">
    <property type="entry name" value="Nucleic acid-binding proteins"/>
    <property type="match status" value="1"/>
</dbReference>
<dbReference type="Gene3D" id="2.20.28.10">
    <property type="match status" value="1"/>
</dbReference>
<evidence type="ECO:0000259" key="17">
    <source>
        <dbReference type="PROSITE" id="PS50051"/>
    </source>
</evidence>
<dbReference type="PRINTS" id="PR01657">
    <property type="entry name" value="MCMFAMILY"/>
</dbReference>
<evidence type="ECO:0000256" key="7">
    <source>
        <dbReference type="ARBA" id="ARBA00022801"/>
    </source>
</evidence>
<evidence type="ECO:0000256" key="9">
    <source>
        <dbReference type="ARBA" id="ARBA00022840"/>
    </source>
</evidence>
<dbReference type="Gene3D" id="3.40.50.300">
    <property type="entry name" value="P-loop containing nucleotide triphosphate hydrolases"/>
    <property type="match status" value="1"/>
</dbReference>
<dbReference type="InterPro" id="IPR012340">
    <property type="entry name" value="NA-bd_OB-fold"/>
</dbReference>
<organism evidence="18 19">
    <name type="scientific">Oedothorax gibbosus</name>
    <dbReference type="NCBI Taxonomy" id="931172"/>
    <lineage>
        <taxon>Eukaryota</taxon>
        <taxon>Metazoa</taxon>
        <taxon>Ecdysozoa</taxon>
        <taxon>Arthropoda</taxon>
        <taxon>Chelicerata</taxon>
        <taxon>Arachnida</taxon>
        <taxon>Araneae</taxon>
        <taxon>Araneomorphae</taxon>
        <taxon>Entelegynae</taxon>
        <taxon>Araneoidea</taxon>
        <taxon>Linyphiidae</taxon>
        <taxon>Erigoninae</taxon>
        <taxon>Oedothorax</taxon>
    </lineage>
</organism>
<evidence type="ECO:0000256" key="12">
    <source>
        <dbReference type="ARBA" id="ARBA00023242"/>
    </source>
</evidence>
<evidence type="ECO:0000256" key="13">
    <source>
        <dbReference type="ARBA" id="ARBA00041085"/>
    </source>
</evidence>
<dbReference type="GO" id="GO:0005524">
    <property type="term" value="F:ATP binding"/>
    <property type="evidence" value="ECO:0007669"/>
    <property type="project" value="UniProtKB-KW"/>
</dbReference>
<protein>
    <recommendedName>
        <fullName evidence="13">DNA helicase MCM9</fullName>
        <ecNumber evidence="3">3.6.4.12</ecNumber>
    </recommendedName>
</protein>
<dbReference type="FunFam" id="3.40.50.300:FF:000671">
    <property type="entry name" value="DNA helicase MCM9 isoform X1"/>
    <property type="match status" value="1"/>
</dbReference>
<dbReference type="PROSITE" id="PS50051">
    <property type="entry name" value="MCM_2"/>
    <property type="match status" value="1"/>
</dbReference>
<evidence type="ECO:0000256" key="15">
    <source>
        <dbReference type="RuleBase" id="RU004070"/>
    </source>
</evidence>
<dbReference type="AlphaFoldDB" id="A0AAV6UV24"/>
<feature type="compositionally biased region" description="Polar residues" evidence="16">
    <location>
        <begin position="1063"/>
        <end position="1086"/>
    </location>
</feature>
<keyword evidence="12" id="KW-0539">Nucleus</keyword>
<name>A0AAV6UV24_9ARAC</name>
<dbReference type="SUPFAM" id="SSF52540">
    <property type="entry name" value="P-loop containing nucleoside triphosphate hydrolases"/>
    <property type="match status" value="1"/>
</dbReference>
<evidence type="ECO:0000256" key="5">
    <source>
        <dbReference type="ARBA" id="ARBA00022741"/>
    </source>
</evidence>
<dbReference type="PANTHER" id="PTHR11630:SF48">
    <property type="entry name" value="DNA HELICASE MCM9"/>
    <property type="match status" value="1"/>
</dbReference>
<keyword evidence="6" id="KW-0227">DNA damage</keyword>
<gene>
    <name evidence="18" type="ORF">JTE90_008958</name>
</gene>
<evidence type="ECO:0000256" key="8">
    <source>
        <dbReference type="ARBA" id="ARBA00022806"/>
    </source>
</evidence>
<evidence type="ECO:0000313" key="18">
    <source>
        <dbReference type="EMBL" id="KAG8188317.1"/>
    </source>
</evidence>
<keyword evidence="4" id="KW-0235">DNA replication</keyword>
<dbReference type="SMART" id="SM00350">
    <property type="entry name" value="MCM"/>
    <property type="match status" value="1"/>
</dbReference>
<keyword evidence="19" id="KW-1185">Reference proteome</keyword>
<feature type="domain" description="MCM C-terminal AAA(+) ATPase" evidence="17">
    <location>
        <begin position="299"/>
        <end position="501"/>
    </location>
</feature>
<dbReference type="EC" id="3.6.4.12" evidence="3"/>
<evidence type="ECO:0000313" key="19">
    <source>
        <dbReference type="Proteomes" id="UP000827092"/>
    </source>
</evidence>
<sequence>MCEEEESCIEELQQYAEQTYSEQLASFLFAKDFRQHYSIIIDTMSLFESNITFAHLLFDCPEKALKLLDQAFLKAAYSMCNNQSIKTNRTKKVNLHVRLTALPNLPEIYRANLPNCSDVGQFMCISGTVIRATTSKVLEYRKAWRCTKCKFNFTVDAEVERGYIYEKPTACPNPDWCNGKNFTLLSTDVNPEFCKDYREVKIQQQFNTLSVGSVPKSMWVILEDDLVETCQPGNDVNISGVLIQRWKPLIKGSFIEIDLVLYAHNVEVKNKLSPGILSETCVNEFGKFWIESQKDPLKGRDFILSSICPQVFGLYVVKLAVALALAGGVEKKDGNSRTRGDSHLLLVGDPGTGKSQFLKFASKVCMRSVLTSGIGTTNAGLTVSAVKEGGKWQLEAGALVLADGGVCCIDEFSCIKEQDKTCIHEAMEQQTISVAKAGLVCSLSSKCSILAATNPKGKYDEKLSLSENTALASPLLSRFDIILVLLDSYDENWDKLVSSYILGGRELSSQFSKESLWSLEKMRNYFNFIRNLNPKVSSSCDRVLQAYYKRQRSLEGRNYARTTPRLLQSLIRLAEGHARLMFRSEALVIDAVMAIVLMESSMSGSAILDELTTLHSSFSEDPKTEYRDKAQAVLKLLNLEELLEESGDYKLAYQDLSVKSLLSKVSVLCDTSKNSYLGDSFGLNENTSAADYSKSTSILPKDDVADIFKKPLPLKHSLHSRNSPINNATKSVHLLEEIDIIDPEKNSFSEDHNKVNSLNNVASMDEVSTMSHLVNTFCDEGFQPEDITLDFPQKPKAADVVATNNNTVDQELESLAMEFENADTPGLNLPLEAKMPCVENQISKLNFSPGKLGEKRKTTEVIATNNNIMDQELESLAMEIENIDSTPELNLHPQAKMPCVEKPISKLQSFKQFSFQKHNQKKAFSKVSIANETLAAANDMDKVANTLPGKSNGTDKVANILPGKSNDRDKVANILPGKSNGRDKVANTLPGKSNGSDKVANILPGKNNDRDKVTNTLPGTSNFISKNPSNEIVKTNTTIGDGLLDQSTVQITKSRSLSDVKESGQQIQSSTPKRVSQGSDPNKSANKFTMFAFKSRPSKKDSETTPPKAAVIITQPVSEPANNMPSQSIEHVRSTQSSQSAFKRILSNSTFKAELDAEDLDDLMFEI</sequence>
<dbReference type="GO" id="GO:0000724">
    <property type="term" value="P:double-strand break repair via homologous recombination"/>
    <property type="evidence" value="ECO:0007669"/>
    <property type="project" value="TreeGrafter"/>
</dbReference>
<dbReference type="Pfam" id="PF26066">
    <property type="entry name" value="MCM9_N"/>
    <property type="match status" value="1"/>
</dbReference>
<dbReference type="InterPro" id="IPR058768">
    <property type="entry name" value="MCM9_N"/>
</dbReference>
<dbReference type="SUPFAM" id="SSF50249">
    <property type="entry name" value="Nucleic acid-binding proteins"/>
    <property type="match status" value="1"/>
</dbReference>
<keyword evidence="7" id="KW-0378">Hydrolase</keyword>
<evidence type="ECO:0000256" key="1">
    <source>
        <dbReference type="ARBA" id="ARBA00004123"/>
    </source>
</evidence>
<feature type="region of interest" description="Disordered" evidence="16">
    <location>
        <begin position="946"/>
        <end position="1016"/>
    </location>
</feature>
<dbReference type="Pfam" id="PF00493">
    <property type="entry name" value="MCM"/>
    <property type="match status" value="1"/>
</dbReference>
<dbReference type="EMBL" id="JAFNEN010000242">
    <property type="protein sequence ID" value="KAG8188317.1"/>
    <property type="molecule type" value="Genomic_DNA"/>
</dbReference>
<comment type="similarity">
    <text evidence="2 15">Belongs to the MCM family.</text>
</comment>
<keyword evidence="11" id="KW-0234">DNA repair</keyword>
<dbReference type="GO" id="GO:0017116">
    <property type="term" value="F:single-stranded DNA helicase activity"/>
    <property type="evidence" value="ECO:0007669"/>
    <property type="project" value="TreeGrafter"/>
</dbReference>
<keyword evidence="5 15" id="KW-0547">Nucleotide-binding</keyword>
<feature type="region of interest" description="Disordered" evidence="16">
    <location>
        <begin position="1055"/>
        <end position="1086"/>
    </location>
</feature>
<dbReference type="Proteomes" id="UP000827092">
    <property type="component" value="Unassembled WGS sequence"/>
</dbReference>
<comment type="caution">
    <text evidence="18">The sequence shown here is derived from an EMBL/GenBank/DDBJ whole genome shotgun (WGS) entry which is preliminary data.</text>
</comment>
<comment type="subcellular location">
    <subcellularLocation>
        <location evidence="1">Nucleus</location>
    </subcellularLocation>
</comment>
<evidence type="ECO:0000256" key="3">
    <source>
        <dbReference type="ARBA" id="ARBA00012551"/>
    </source>
</evidence>
<evidence type="ECO:0000256" key="11">
    <source>
        <dbReference type="ARBA" id="ARBA00023204"/>
    </source>
</evidence>
<feature type="region of interest" description="Disordered" evidence="16">
    <location>
        <begin position="1119"/>
        <end position="1138"/>
    </location>
</feature>
<comment type="catalytic activity">
    <reaction evidence="14">
        <text>ATP + H2O = ADP + phosphate + H(+)</text>
        <dbReference type="Rhea" id="RHEA:13065"/>
        <dbReference type="ChEBI" id="CHEBI:15377"/>
        <dbReference type="ChEBI" id="CHEBI:15378"/>
        <dbReference type="ChEBI" id="CHEBI:30616"/>
        <dbReference type="ChEBI" id="CHEBI:43474"/>
        <dbReference type="ChEBI" id="CHEBI:456216"/>
        <dbReference type="EC" id="3.6.4.12"/>
    </reaction>
</comment>
<dbReference type="Pfam" id="PF17855">
    <property type="entry name" value="MCM_lid"/>
    <property type="match status" value="1"/>
</dbReference>
<keyword evidence="10 15" id="KW-0238">DNA-binding</keyword>
<dbReference type="InterPro" id="IPR033762">
    <property type="entry name" value="MCM_OB"/>
</dbReference>
<accession>A0AAV6UV24</accession>
<evidence type="ECO:0000256" key="16">
    <source>
        <dbReference type="SAM" id="MobiDB-lite"/>
    </source>
</evidence>
<reference evidence="18 19" key="1">
    <citation type="journal article" date="2022" name="Nat. Ecol. Evol.">
        <title>A masculinizing supergene underlies an exaggerated male reproductive morph in a spider.</title>
        <authorList>
            <person name="Hendrickx F."/>
            <person name="De Corte Z."/>
            <person name="Sonet G."/>
            <person name="Van Belleghem S.M."/>
            <person name="Kostlbacher S."/>
            <person name="Vangestel C."/>
        </authorList>
    </citation>
    <scope>NUCLEOTIDE SEQUENCE [LARGE SCALE GENOMIC DNA]</scope>
    <source>
        <strain evidence="18">W744_W776</strain>
    </source>
</reference>
<keyword evidence="8" id="KW-0347">Helicase</keyword>
<dbReference type="InterPro" id="IPR001208">
    <property type="entry name" value="MCM_dom"/>
</dbReference>
<dbReference type="GO" id="GO:0003697">
    <property type="term" value="F:single-stranded DNA binding"/>
    <property type="evidence" value="ECO:0007669"/>
    <property type="project" value="TreeGrafter"/>
</dbReference>
<evidence type="ECO:0000256" key="4">
    <source>
        <dbReference type="ARBA" id="ARBA00022705"/>
    </source>
</evidence>
<dbReference type="InterPro" id="IPR018525">
    <property type="entry name" value="MCM_CS"/>
</dbReference>
<proteinExistence type="inferred from homology"/>
<evidence type="ECO:0000256" key="2">
    <source>
        <dbReference type="ARBA" id="ARBA00008010"/>
    </source>
</evidence>
<dbReference type="Pfam" id="PF17207">
    <property type="entry name" value="MCM_OB"/>
    <property type="match status" value="1"/>
</dbReference>
<evidence type="ECO:0000256" key="14">
    <source>
        <dbReference type="ARBA" id="ARBA00047995"/>
    </source>
</evidence>
<keyword evidence="9 15" id="KW-0067">ATP-binding</keyword>
<dbReference type="InterPro" id="IPR027417">
    <property type="entry name" value="P-loop_NTPase"/>
</dbReference>
<dbReference type="GO" id="GO:0016787">
    <property type="term" value="F:hydrolase activity"/>
    <property type="evidence" value="ECO:0007669"/>
    <property type="project" value="UniProtKB-KW"/>
</dbReference>
<dbReference type="InterPro" id="IPR031327">
    <property type="entry name" value="MCM"/>
</dbReference>